<name>A0A7S1XX31_9STRA</name>
<feature type="compositionally biased region" description="Low complexity" evidence="5">
    <location>
        <begin position="113"/>
        <end position="131"/>
    </location>
</feature>
<keyword evidence="4" id="KW-0904">Protein phosphatase</keyword>
<gene>
    <name evidence="8" type="ORF">PPAR1163_LOCUS21527</name>
</gene>
<keyword evidence="3" id="KW-0378">Hydrolase</keyword>
<feature type="domain" description="FHA" evidence="6">
    <location>
        <begin position="299"/>
        <end position="346"/>
    </location>
</feature>
<dbReference type="InterPro" id="IPR036457">
    <property type="entry name" value="PPM-type-like_dom_sf"/>
</dbReference>
<evidence type="ECO:0000259" key="6">
    <source>
        <dbReference type="PROSITE" id="PS50006"/>
    </source>
</evidence>
<dbReference type="Pfam" id="PF00481">
    <property type="entry name" value="PP2C"/>
    <property type="match status" value="2"/>
</dbReference>
<evidence type="ECO:0000256" key="4">
    <source>
        <dbReference type="ARBA" id="ARBA00022912"/>
    </source>
</evidence>
<dbReference type="GO" id="GO:0016020">
    <property type="term" value="C:membrane"/>
    <property type="evidence" value="ECO:0007669"/>
    <property type="project" value="UniProtKB-SubCell"/>
</dbReference>
<dbReference type="SMART" id="SM00332">
    <property type="entry name" value="PP2Cc"/>
    <property type="match status" value="1"/>
</dbReference>
<evidence type="ECO:0000256" key="2">
    <source>
        <dbReference type="ARBA" id="ARBA00022723"/>
    </source>
</evidence>
<dbReference type="SUPFAM" id="SSF49879">
    <property type="entry name" value="SMAD/FHA domain"/>
    <property type="match status" value="2"/>
</dbReference>
<proteinExistence type="predicted"/>
<dbReference type="Gene3D" id="2.60.200.20">
    <property type="match status" value="2"/>
</dbReference>
<sequence>MSGRNQRVVVQRRTGQRPVPDFLRRSIQEAELRDAMSSSDEAKGSTSSAAGEKDGNAAGAVAYEEDKNATLRMNHPIFNFFRRRSMDKLSFEELKKKVEGGELDDIIEGGGAAAPPAASGKSDAAAGANGDATEDERNGEAGVGGSQSFETDVEVINEVVGGTTQFPLEEIVLKFTTLSEGNEAPAFLVGMGGASIGRDPTNEVSVPTDATLEPERHAVIEYRADRQAFYLRDMGHDHGAAIRIEAGSGLRQWRLQENAVFSAGNSSFKVVTCDASSVLLEVGSGPLKGERRRVGEKGATLGRHNNNEFSIPDKELSRRHCCIEFEPKDDSFYICDVGSTNGTYMHLVGPYRGLWRLSLSDHILVGRTGFSVNRYDFGVSEEMGRRQSMEDAHVLIQDLDLRRLNAGMLGPVFFAGVFDGHGGDATSAYLSAHLHANLARALEEEASTLVKAFKKDTGFYGGAGAHRGRSQSFIADMTDFLASVMGGSGEGSDEGYSQLPLPPPVPRPHATPSGTDEGNCNFRLGGDLDRRVSHLMRRVYEETDGDISRKEDEGKNMAGSTATTILILRDRIWLANVGDSRTLLCRGGRVHAFTLDHKPDRADETARIKAAGGFVIHHRVLGELAVSRAFGDAEYKKGIQQYVGQDDLNSLRQGGLMGGDAEADYSRPILTAEPEIQSLKLAPEDEFIVLACDGLFDVFTNEEVVQAVRAEMAQHQDAQQCVESLSRRAIHERNCRDNVTIVLIILKPKFWEA</sequence>
<dbReference type="InterPro" id="IPR001932">
    <property type="entry name" value="PPM-type_phosphatase-like_dom"/>
</dbReference>
<accession>A0A7S1XX31</accession>
<keyword evidence="2" id="KW-0479">Metal-binding</keyword>
<evidence type="ECO:0008006" key="9">
    <source>
        <dbReference type="Google" id="ProtNLM"/>
    </source>
</evidence>
<protein>
    <recommendedName>
        <fullName evidence="9">PPM-type phosphatase domain-containing protein</fullName>
    </recommendedName>
</protein>
<evidence type="ECO:0000256" key="3">
    <source>
        <dbReference type="ARBA" id="ARBA00022801"/>
    </source>
</evidence>
<feature type="compositionally biased region" description="Polar residues" evidence="5">
    <location>
        <begin position="36"/>
        <end position="49"/>
    </location>
</feature>
<feature type="compositionally biased region" description="Basic and acidic residues" evidence="5">
    <location>
        <begin position="22"/>
        <end position="34"/>
    </location>
</feature>
<feature type="region of interest" description="Disordered" evidence="5">
    <location>
        <begin position="1"/>
        <end position="57"/>
    </location>
</feature>
<organism evidence="8">
    <name type="scientific">Phaeomonas parva</name>
    <dbReference type="NCBI Taxonomy" id="124430"/>
    <lineage>
        <taxon>Eukaryota</taxon>
        <taxon>Sar</taxon>
        <taxon>Stramenopiles</taxon>
        <taxon>Ochrophyta</taxon>
        <taxon>Pinguiophyceae</taxon>
        <taxon>Pinguiochrysidales</taxon>
        <taxon>Pinguiochrysidaceae</taxon>
        <taxon>Phaeomonas</taxon>
    </lineage>
</organism>
<dbReference type="InterPro" id="IPR000253">
    <property type="entry name" value="FHA_dom"/>
</dbReference>
<evidence type="ECO:0000313" key="8">
    <source>
        <dbReference type="EMBL" id="CAD9263144.1"/>
    </source>
</evidence>
<dbReference type="Gene3D" id="3.60.40.10">
    <property type="entry name" value="PPM-type phosphatase domain"/>
    <property type="match status" value="1"/>
</dbReference>
<feature type="domain" description="FHA" evidence="6">
    <location>
        <begin position="194"/>
        <end position="242"/>
    </location>
</feature>
<evidence type="ECO:0000259" key="7">
    <source>
        <dbReference type="PROSITE" id="PS51746"/>
    </source>
</evidence>
<dbReference type="CDD" id="cd00060">
    <property type="entry name" value="FHA"/>
    <property type="match status" value="2"/>
</dbReference>
<feature type="compositionally biased region" description="Low complexity" evidence="5">
    <location>
        <begin position="1"/>
        <end position="17"/>
    </location>
</feature>
<dbReference type="InterPro" id="IPR008984">
    <property type="entry name" value="SMAD_FHA_dom_sf"/>
</dbReference>
<evidence type="ECO:0000256" key="1">
    <source>
        <dbReference type="ARBA" id="ARBA00004170"/>
    </source>
</evidence>
<dbReference type="PANTHER" id="PTHR47992">
    <property type="entry name" value="PROTEIN PHOSPHATASE"/>
    <property type="match status" value="1"/>
</dbReference>
<dbReference type="InterPro" id="IPR015655">
    <property type="entry name" value="PP2C"/>
</dbReference>
<reference evidence="8" key="1">
    <citation type="submission" date="2021-01" db="EMBL/GenBank/DDBJ databases">
        <authorList>
            <person name="Corre E."/>
            <person name="Pelletier E."/>
            <person name="Niang G."/>
            <person name="Scheremetjew M."/>
            <person name="Finn R."/>
            <person name="Kale V."/>
            <person name="Holt S."/>
            <person name="Cochrane G."/>
            <person name="Meng A."/>
            <person name="Brown T."/>
            <person name="Cohen L."/>
        </authorList>
    </citation>
    <scope>NUCLEOTIDE SEQUENCE</scope>
    <source>
        <strain evidence="8">CCMP2877</strain>
    </source>
</reference>
<evidence type="ECO:0000256" key="5">
    <source>
        <dbReference type="SAM" id="MobiDB-lite"/>
    </source>
</evidence>
<dbReference type="SUPFAM" id="SSF81606">
    <property type="entry name" value="PP2C-like"/>
    <property type="match status" value="1"/>
</dbReference>
<comment type="subcellular location">
    <subcellularLocation>
        <location evidence="1">Membrane</location>
        <topology evidence="1">Peripheral membrane protein</topology>
    </subcellularLocation>
</comment>
<dbReference type="PROSITE" id="PS50006">
    <property type="entry name" value="FHA_DOMAIN"/>
    <property type="match status" value="2"/>
</dbReference>
<dbReference type="Pfam" id="PF00498">
    <property type="entry name" value="FHA"/>
    <property type="match status" value="2"/>
</dbReference>
<dbReference type="GO" id="GO:0046872">
    <property type="term" value="F:metal ion binding"/>
    <property type="evidence" value="ECO:0007669"/>
    <property type="project" value="UniProtKB-KW"/>
</dbReference>
<dbReference type="GO" id="GO:0004722">
    <property type="term" value="F:protein serine/threonine phosphatase activity"/>
    <property type="evidence" value="ECO:0007669"/>
    <property type="project" value="InterPro"/>
</dbReference>
<feature type="region of interest" description="Disordered" evidence="5">
    <location>
        <begin position="106"/>
        <end position="148"/>
    </location>
</feature>
<dbReference type="SMART" id="SM00240">
    <property type="entry name" value="FHA"/>
    <property type="match status" value="2"/>
</dbReference>
<dbReference type="AlphaFoldDB" id="A0A7S1XX31"/>
<feature type="domain" description="PPM-type phosphatase" evidence="7">
    <location>
        <begin position="376"/>
        <end position="746"/>
    </location>
</feature>
<dbReference type="InterPro" id="IPR000222">
    <property type="entry name" value="PP2C_BS"/>
</dbReference>
<feature type="region of interest" description="Disordered" evidence="5">
    <location>
        <begin position="488"/>
        <end position="519"/>
    </location>
</feature>
<dbReference type="PROSITE" id="PS51746">
    <property type="entry name" value="PPM_2"/>
    <property type="match status" value="1"/>
</dbReference>
<feature type="compositionally biased region" description="Pro residues" evidence="5">
    <location>
        <begin position="500"/>
        <end position="509"/>
    </location>
</feature>
<dbReference type="EMBL" id="HBGJ01033963">
    <property type="protein sequence ID" value="CAD9263144.1"/>
    <property type="molecule type" value="Transcribed_RNA"/>
</dbReference>
<dbReference type="CDD" id="cd00143">
    <property type="entry name" value="PP2Cc"/>
    <property type="match status" value="1"/>
</dbReference>
<dbReference type="PROSITE" id="PS01032">
    <property type="entry name" value="PPM_1"/>
    <property type="match status" value="1"/>
</dbReference>